<keyword evidence="2" id="KW-1185">Reference proteome</keyword>
<name>A0A835XG69_9CHLO</name>
<accession>A0A835XG69</accession>
<evidence type="ECO:0000313" key="1">
    <source>
        <dbReference type="EMBL" id="KAG2483136.1"/>
    </source>
</evidence>
<organism evidence="1 2">
    <name type="scientific">Edaphochlamys debaryana</name>
    <dbReference type="NCBI Taxonomy" id="47281"/>
    <lineage>
        <taxon>Eukaryota</taxon>
        <taxon>Viridiplantae</taxon>
        <taxon>Chlorophyta</taxon>
        <taxon>core chlorophytes</taxon>
        <taxon>Chlorophyceae</taxon>
        <taxon>CS clade</taxon>
        <taxon>Chlamydomonadales</taxon>
        <taxon>Chlamydomonadales incertae sedis</taxon>
        <taxon>Edaphochlamys</taxon>
    </lineage>
</organism>
<dbReference type="AlphaFoldDB" id="A0A835XG69"/>
<dbReference type="Proteomes" id="UP000612055">
    <property type="component" value="Unassembled WGS sequence"/>
</dbReference>
<evidence type="ECO:0000313" key="2">
    <source>
        <dbReference type="Proteomes" id="UP000612055"/>
    </source>
</evidence>
<protein>
    <submittedName>
        <fullName evidence="1">Uncharacterized protein</fullName>
    </submittedName>
</protein>
<dbReference type="EMBL" id="JAEHOE010000188">
    <property type="protein sequence ID" value="KAG2483136.1"/>
    <property type="molecule type" value="Genomic_DNA"/>
</dbReference>
<reference evidence="1" key="1">
    <citation type="journal article" date="2020" name="bioRxiv">
        <title>Comparative genomics of Chlamydomonas.</title>
        <authorList>
            <person name="Craig R.J."/>
            <person name="Hasan A.R."/>
            <person name="Ness R.W."/>
            <person name="Keightley P.D."/>
        </authorList>
    </citation>
    <scope>NUCLEOTIDE SEQUENCE</scope>
    <source>
        <strain evidence="1">CCAP 11/70</strain>
    </source>
</reference>
<gene>
    <name evidence="1" type="ORF">HYH03_017982</name>
</gene>
<comment type="caution">
    <text evidence="1">The sequence shown here is derived from an EMBL/GenBank/DDBJ whole genome shotgun (WGS) entry which is preliminary data.</text>
</comment>
<proteinExistence type="predicted"/>
<sequence>MHALDLLRVSRLFNPTTRFYLLADLGVVEKNAYHQGQLAKLNLQIRNSTGLRGPGSRAAQYDALHYQNANELHPPEMLSRFCEMADLAKAEGLERILTVDADQGLFTDVYKAFQLYQEDIVTPCYQCSQIVLWSTKALDAYCDGLLTFWRLNETDRQELFTKYRTERDFNDMHFLDIFIKGKTR</sequence>